<name>A0A5J4ZRG4_9ASTE</name>
<dbReference type="OrthoDB" id="10562102at2759"/>
<dbReference type="Proteomes" id="UP000325577">
    <property type="component" value="Linkage Group LG6"/>
</dbReference>
<accession>A0A5J4ZRG4</accession>
<dbReference type="AlphaFoldDB" id="A0A5J4ZRG4"/>
<evidence type="ECO:0000256" key="1">
    <source>
        <dbReference type="SAM" id="MobiDB-lite"/>
    </source>
</evidence>
<keyword evidence="3" id="KW-1185">Reference proteome</keyword>
<reference evidence="2 3" key="1">
    <citation type="submission" date="2019-09" db="EMBL/GenBank/DDBJ databases">
        <title>A chromosome-level genome assembly of the Chinese tupelo Nyssa sinensis.</title>
        <authorList>
            <person name="Yang X."/>
            <person name="Kang M."/>
            <person name="Yang Y."/>
            <person name="Xiong H."/>
            <person name="Wang M."/>
            <person name="Zhang Z."/>
            <person name="Wang Z."/>
            <person name="Wu H."/>
            <person name="Ma T."/>
            <person name="Liu J."/>
            <person name="Xi Z."/>
        </authorList>
    </citation>
    <scope>NUCLEOTIDE SEQUENCE [LARGE SCALE GENOMIC DNA]</scope>
    <source>
        <strain evidence="2">J267</strain>
        <tissue evidence="2">Leaf</tissue>
    </source>
</reference>
<evidence type="ECO:0000313" key="3">
    <source>
        <dbReference type="Proteomes" id="UP000325577"/>
    </source>
</evidence>
<gene>
    <name evidence="2" type="ORF">F0562_014304</name>
</gene>
<dbReference type="EMBL" id="CM018049">
    <property type="protein sequence ID" value="KAA8520022.1"/>
    <property type="molecule type" value="Genomic_DNA"/>
</dbReference>
<feature type="region of interest" description="Disordered" evidence="1">
    <location>
        <begin position="1"/>
        <end position="28"/>
    </location>
</feature>
<protein>
    <submittedName>
        <fullName evidence="2">Uncharacterized protein</fullName>
    </submittedName>
</protein>
<evidence type="ECO:0000313" key="2">
    <source>
        <dbReference type="EMBL" id="KAA8520022.1"/>
    </source>
</evidence>
<sequence>MRHERQQQPHNRVQKPNRKPLRSELHPGPLVKEYQLRRIIPVGQKHRHLPNYIMHSSRNTEKIHKHCAGKPNLRVMQKGLSGENFFQYKRGTDQQCSQHKHQLFLGNNWGTVDRANDELGFRFDKFGHGLGEAREIAGVHLYRIVLETLGTGAHEADVREGVDAELGEGGLGLLELELAEEEFGLRWGVLVIGDVGGGEDSELRPEFLEAELGLVVELGGVEEDEERERAGRLGRGDEATDEAVCEARVL</sequence>
<proteinExistence type="predicted"/>
<organism evidence="2 3">
    <name type="scientific">Nyssa sinensis</name>
    <dbReference type="NCBI Taxonomy" id="561372"/>
    <lineage>
        <taxon>Eukaryota</taxon>
        <taxon>Viridiplantae</taxon>
        <taxon>Streptophyta</taxon>
        <taxon>Embryophyta</taxon>
        <taxon>Tracheophyta</taxon>
        <taxon>Spermatophyta</taxon>
        <taxon>Magnoliopsida</taxon>
        <taxon>eudicotyledons</taxon>
        <taxon>Gunneridae</taxon>
        <taxon>Pentapetalae</taxon>
        <taxon>asterids</taxon>
        <taxon>Cornales</taxon>
        <taxon>Nyssaceae</taxon>
        <taxon>Nyssa</taxon>
    </lineage>
</organism>